<evidence type="ECO:0000256" key="2">
    <source>
        <dbReference type="SAM" id="SignalP"/>
    </source>
</evidence>
<dbReference type="PANTHER" id="PTHR32234">
    <property type="entry name" value="THIOL:DISULFIDE INTERCHANGE PROTEIN DSBD"/>
    <property type="match status" value="1"/>
</dbReference>
<gene>
    <name evidence="4" type="ORF">J2I47_16380</name>
</gene>
<accession>A0A939GJV9</accession>
<dbReference type="AlphaFoldDB" id="A0A939GJV9"/>
<comment type="caution">
    <text evidence="4">The sequence shown here is derived from an EMBL/GenBank/DDBJ whole genome shotgun (WGS) entry which is preliminary data.</text>
</comment>
<evidence type="ECO:0000313" key="5">
    <source>
        <dbReference type="Proteomes" id="UP000664034"/>
    </source>
</evidence>
<dbReference type="RefSeq" id="WP_207365663.1">
    <property type="nucleotide sequence ID" value="NZ_JAFMYV010000008.1"/>
</dbReference>
<dbReference type="InterPro" id="IPR013766">
    <property type="entry name" value="Thioredoxin_domain"/>
</dbReference>
<evidence type="ECO:0000313" key="4">
    <source>
        <dbReference type="EMBL" id="MBO0938130.1"/>
    </source>
</evidence>
<name>A0A939GJV9_9BACT</name>
<proteinExistence type="predicted"/>
<evidence type="ECO:0000256" key="1">
    <source>
        <dbReference type="ARBA" id="ARBA00023284"/>
    </source>
</evidence>
<dbReference type="SUPFAM" id="SSF52833">
    <property type="entry name" value="Thioredoxin-like"/>
    <property type="match status" value="1"/>
</dbReference>
<dbReference type="PANTHER" id="PTHR32234:SF0">
    <property type="entry name" value="THIOL:DISULFIDE INTERCHANGE PROTEIN DSBD"/>
    <property type="match status" value="1"/>
</dbReference>
<dbReference type="EMBL" id="JAFMYV010000008">
    <property type="protein sequence ID" value="MBO0938130.1"/>
    <property type="molecule type" value="Genomic_DNA"/>
</dbReference>
<protein>
    <submittedName>
        <fullName evidence="4">Thioredoxin family protein</fullName>
    </submittedName>
</protein>
<dbReference type="Pfam" id="PF13098">
    <property type="entry name" value="Thioredoxin_2"/>
    <property type="match status" value="1"/>
</dbReference>
<dbReference type="Proteomes" id="UP000664034">
    <property type="component" value="Unassembled WGS sequence"/>
</dbReference>
<dbReference type="Gene3D" id="3.40.30.10">
    <property type="entry name" value="Glutaredoxin"/>
    <property type="match status" value="1"/>
</dbReference>
<dbReference type="InterPro" id="IPR012336">
    <property type="entry name" value="Thioredoxin-like_fold"/>
</dbReference>
<keyword evidence="5" id="KW-1185">Reference proteome</keyword>
<feature type="signal peptide" evidence="2">
    <location>
        <begin position="1"/>
        <end position="21"/>
    </location>
</feature>
<feature type="domain" description="Thioredoxin" evidence="3">
    <location>
        <begin position="41"/>
        <end position="164"/>
    </location>
</feature>
<feature type="chain" id="PRO_5036798952" evidence="2">
    <location>
        <begin position="22"/>
        <end position="173"/>
    </location>
</feature>
<keyword evidence="1" id="KW-0676">Redox-active center</keyword>
<dbReference type="CDD" id="cd02947">
    <property type="entry name" value="TRX_family"/>
    <property type="match status" value="1"/>
</dbReference>
<dbReference type="GO" id="GO:0045454">
    <property type="term" value="P:cell redox homeostasis"/>
    <property type="evidence" value="ECO:0007669"/>
    <property type="project" value="TreeGrafter"/>
</dbReference>
<sequence>MLRLLLFVLLLVASSPLTAQAQTSPSEADTVETTLIDSVSVNESVTLPPAVVFQTGTFDEVLKQAKKENKLVLLDFWATWCAPCHRLDRLTFTDGALGDYVNNKFVPYRVNIDDFSGMDLVEKYKVGAYPTMLVLNASGAEIRRLTGFYLPAYLQRELVASENAQPARNRKKR</sequence>
<evidence type="ECO:0000259" key="3">
    <source>
        <dbReference type="PROSITE" id="PS51352"/>
    </source>
</evidence>
<dbReference type="InterPro" id="IPR036249">
    <property type="entry name" value="Thioredoxin-like_sf"/>
</dbReference>
<organism evidence="4 5">
    <name type="scientific">Fibrella rubiginis</name>
    <dbReference type="NCBI Taxonomy" id="2817060"/>
    <lineage>
        <taxon>Bacteria</taxon>
        <taxon>Pseudomonadati</taxon>
        <taxon>Bacteroidota</taxon>
        <taxon>Cytophagia</taxon>
        <taxon>Cytophagales</taxon>
        <taxon>Spirosomataceae</taxon>
        <taxon>Fibrella</taxon>
    </lineage>
</organism>
<keyword evidence="2" id="KW-0732">Signal</keyword>
<dbReference type="InterPro" id="IPR017937">
    <property type="entry name" value="Thioredoxin_CS"/>
</dbReference>
<dbReference type="GO" id="GO:0015035">
    <property type="term" value="F:protein-disulfide reductase activity"/>
    <property type="evidence" value="ECO:0007669"/>
    <property type="project" value="TreeGrafter"/>
</dbReference>
<dbReference type="PROSITE" id="PS00194">
    <property type="entry name" value="THIOREDOXIN_1"/>
    <property type="match status" value="1"/>
</dbReference>
<reference evidence="4" key="1">
    <citation type="submission" date="2021-03" db="EMBL/GenBank/DDBJ databases">
        <title>Fibrella sp. HMF5335 genome sequencing and assembly.</title>
        <authorList>
            <person name="Kang H."/>
            <person name="Kim H."/>
            <person name="Bae S."/>
            <person name="Joh K."/>
        </authorList>
    </citation>
    <scope>NUCLEOTIDE SEQUENCE</scope>
    <source>
        <strain evidence="4">HMF5335</strain>
    </source>
</reference>
<dbReference type="PROSITE" id="PS51352">
    <property type="entry name" value="THIOREDOXIN_2"/>
    <property type="match status" value="1"/>
</dbReference>